<feature type="region of interest" description="Disordered" evidence="1">
    <location>
        <begin position="161"/>
        <end position="180"/>
    </location>
</feature>
<dbReference type="Pfam" id="PF01467">
    <property type="entry name" value="CTP_transf_like"/>
    <property type="match status" value="1"/>
</dbReference>
<dbReference type="InParanoid" id="A0A507B513"/>
<dbReference type="InterPro" id="IPR004821">
    <property type="entry name" value="Cyt_trans-like"/>
</dbReference>
<dbReference type="GO" id="GO:0005634">
    <property type="term" value="C:nucleus"/>
    <property type="evidence" value="ECO:0007669"/>
    <property type="project" value="TreeGrafter"/>
</dbReference>
<dbReference type="Gene3D" id="3.40.50.620">
    <property type="entry name" value="HUPs"/>
    <property type="match status" value="1"/>
</dbReference>
<comment type="caution">
    <text evidence="3">The sequence shown here is derived from an EMBL/GenBank/DDBJ whole genome shotgun (WGS) entry which is preliminary data.</text>
</comment>
<feature type="domain" description="Cytidyltransferase-like" evidence="2">
    <location>
        <begin position="95"/>
        <end position="151"/>
    </location>
</feature>
<dbReference type="Proteomes" id="UP000319257">
    <property type="component" value="Unassembled WGS sequence"/>
</dbReference>
<dbReference type="STRING" id="1093900.A0A507B513"/>
<sequence length="365" mass="39864">MSEEQPAASVPARPPPLPAFIERSLRAQQMLPSHRPVREFFARALADFQASGRGFQVLCTAGHASREMPRGADALPPPPRPSPSPGAGRRLVVLDSSFNPPTQAHMRMAVDALRGGGGSSKRLVLLLSVNNADKKPKPAGFEQRMAMMWAFARDMHGELSGAGTGAERAGGGEQEGRDDGGMPIDIALTTKAYFHDKSSAIAEDGFYGADGPEQEQEQEQEFLTGYDTLIRIFNPKYYSSPASPNYQPSAGEETPMKRALSPFFGRARLRVVMRADDEWGGREEQVRYVEGLKGPDGLLRKVGGREEWADKIDLVEGRREGEEIVSSTLARAAAKAKDWAALGKLVSPEVGRWIEREGLYEEEEG</sequence>
<organism evidence="3 4">
    <name type="scientific">Thyridium curvatum</name>
    <dbReference type="NCBI Taxonomy" id="1093900"/>
    <lineage>
        <taxon>Eukaryota</taxon>
        <taxon>Fungi</taxon>
        <taxon>Dikarya</taxon>
        <taxon>Ascomycota</taxon>
        <taxon>Pezizomycotina</taxon>
        <taxon>Sordariomycetes</taxon>
        <taxon>Sordariomycetidae</taxon>
        <taxon>Thyridiales</taxon>
        <taxon>Thyridiaceae</taxon>
        <taxon>Thyridium</taxon>
    </lineage>
</organism>
<feature type="compositionally biased region" description="Gly residues" evidence="1">
    <location>
        <begin position="161"/>
        <end position="173"/>
    </location>
</feature>
<dbReference type="InterPro" id="IPR014729">
    <property type="entry name" value="Rossmann-like_a/b/a_fold"/>
</dbReference>
<dbReference type="PANTHER" id="PTHR31285:SF0">
    <property type="entry name" value="NICOTINAMIDE MONONUCLEOTIDE ADENYLYLTRANSFERASE"/>
    <property type="match status" value="1"/>
</dbReference>
<dbReference type="AlphaFoldDB" id="A0A507B513"/>
<dbReference type="RefSeq" id="XP_030993391.1">
    <property type="nucleotide sequence ID" value="XM_031142427.1"/>
</dbReference>
<dbReference type="FunCoup" id="A0A507B513">
    <property type="interactions" value="38"/>
</dbReference>
<proteinExistence type="predicted"/>
<name>A0A507B513_9PEZI</name>
<gene>
    <name evidence="3" type="ORF">E0L32_007659</name>
</gene>
<dbReference type="SUPFAM" id="SSF52374">
    <property type="entry name" value="Nucleotidylyl transferase"/>
    <property type="match status" value="1"/>
</dbReference>
<dbReference type="GO" id="GO:0000309">
    <property type="term" value="F:nicotinamide-nucleotide adenylyltransferase activity"/>
    <property type="evidence" value="ECO:0007669"/>
    <property type="project" value="TreeGrafter"/>
</dbReference>
<evidence type="ECO:0000259" key="2">
    <source>
        <dbReference type="Pfam" id="PF01467"/>
    </source>
</evidence>
<feature type="region of interest" description="Disordered" evidence="1">
    <location>
        <begin position="67"/>
        <end position="90"/>
    </location>
</feature>
<dbReference type="GO" id="GO:0016887">
    <property type="term" value="F:ATP hydrolysis activity"/>
    <property type="evidence" value="ECO:0007669"/>
    <property type="project" value="TreeGrafter"/>
</dbReference>
<dbReference type="OrthoDB" id="5591297at2759"/>
<accession>A0A507B513</accession>
<evidence type="ECO:0000313" key="4">
    <source>
        <dbReference type="Proteomes" id="UP000319257"/>
    </source>
</evidence>
<evidence type="ECO:0000313" key="3">
    <source>
        <dbReference type="EMBL" id="TPX11680.1"/>
    </source>
</evidence>
<dbReference type="EMBL" id="SKBQ01000047">
    <property type="protein sequence ID" value="TPX11680.1"/>
    <property type="molecule type" value="Genomic_DNA"/>
</dbReference>
<feature type="compositionally biased region" description="Pro residues" evidence="1">
    <location>
        <begin position="75"/>
        <end position="84"/>
    </location>
</feature>
<dbReference type="GO" id="GO:0005737">
    <property type="term" value="C:cytoplasm"/>
    <property type="evidence" value="ECO:0007669"/>
    <property type="project" value="TreeGrafter"/>
</dbReference>
<evidence type="ECO:0000256" key="1">
    <source>
        <dbReference type="SAM" id="MobiDB-lite"/>
    </source>
</evidence>
<reference evidence="3 4" key="1">
    <citation type="submission" date="2019-06" db="EMBL/GenBank/DDBJ databases">
        <title>Draft genome sequence of the filamentous fungus Phialemoniopsis curvata isolated from diesel fuel.</title>
        <authorList>
            <person name="Varaljay V.A."/>
            <person name="Lyon W.J."/>
            <person name="Crouch A.L."/>
            <person name="Drake C.E."/>
            <person name="Hollomon J.M."/>
            <person name="Nadeau L.J."/>
            <person name="Nunn H.S."/>
            <person name="Stevenson B.S."/>
            <person name="Bojanowski C.L."/>
            <person name="Crookes-Goodson W.J."/>
        </authorList>
    </citation>
    <scope>NUCLEOTIDE SEQUENCE [LARGE SCALE GENOMIC DNA]</scope>
    <source>
        <strain evidence="3 4">D216</strain>
    </source>
</reference>
<dbReference type="PANTHER" id="PTHR31285">
    <property type="entry name" value="NICOTINAMIDE MONONUCLEOTIDE ADENYLYLTRANSFERASE"/>
    <property type="match status" value="1"/>
</dbReference>
<protein>
    <recommendedName>
        <fullName evidence="2">Cytidyltransferase-like domain-containing protein</fullName>
    </recommendedName>
</protein>
<dbReference type="GeneID" id="41975106"/>
<keyword evidence="4" id="KW-1185">Reference proteome</keyword>